<reference evidence="2" key="1">
    <citation type="journal article" date="2024" name="Proc. Natl. Acad. Sci. U.S.A.">
        <title>Extraordinary preservation of gene collinearity over three hundred million years revealed in homosporous lycophytes.</title>
        <authorList>
            <person name="Li C."/>
            <person name="Wickell D."/>
            <person name="Kuo L.Y."/>
            <person name="Chen X."/>
            <person name="Nie B."/>
            <person name="Liao X."/>
            <person name="Peng D."/>
            <person name="Ji J."/>
            <person name="Jenkins J."/>
            <person name="Williams M."/>
            <person name="Shu S."/>
            <person name="Plott C."/>
            <person name="Barry K."/>
            <person name="Rajasekar S."/>
            <person name="Grimwood J."/>
            <person name="Han X."/>
            <person name="Sun S."/>
            <person name="Hou Z."/>
            <person name="He W."/>
            <person name="Dai G."/>
            <person name="Sun C."/>
            <person name="Schmutz J."/>
            <person name="Leebens-Mack J.H."/>
            <person name="Li F.W."/>
            <person name="Wang L."/>
        </authorList>
    </citation>
    <scope>NUCLEOTIDE SEQUENCE [LARGE SCALE GENOMIC DNA]</scope>
    <source>
        <strain evidence="2">cv. PW_Plant_1</strain>
    </source>
</reference>
<evidence type="ECO:0000313" key="1">
    <source>
        <dbReference type="EMBL" id="KAJ7549367.1"/>
    </source>
</evidence>
<name>A0ACC2D585_DIPCM</name>
<organism evidence="1 2">
    <name type="scientific">Diphasiastrum complanatum</name>
    <name type="common">Issler's clubmoss</name>
    <name type="synonym">Lycopodium complanatum</name>
    <dbReference type="NCBI Taxonomy" id="34168"/>
    <lineage>
        <taxon>Eukaryota</taxon>
        <taxon>Viridiplantae</taxon>
        <taxon>Streptophyta</taxon>
        <taxon>Embryophyta</taxon>
        <taxon>Tracheophyta</taxon>
        <taxon>Lycopodiopsida</taxon>
        <taxon>Lycopodiales</taxon>
        <taxon>Lycopodiaceae</taxon>
        <taxon>Lycopodioideae</taxon>
        <taxon>Diphasiastrum</taxon>
    </lineage>
</organism>
<proteinExistence type="predicted"/>
<sequence>MTCTGRQIISTSAQVQHGLRLRHRFHDSLQPQWHPSQLSDRGQKSGERGQTANGRRPADRERGRPPGQVMPRGLIGPQIADKQGGQNRKQGSDQVAGIVARGRASQTGKEKEWSQTNPSCRQECVFSVDRFLS</sequence>
<evidence type="ECO:0000313" key="2">
    <source>
        <dbReference type="Proteomes" id="UP001162992"/>
    </source>
</evidence>
<gene>
    <name evidence="1" type="ORF">O6H91_07G050600</name>
</gene>
<protein>
    <submittedName>
        <fullName evidence="1">Uncharacterized protein</fullName>
    </submittedName>
</protein>
<dbReference type="Proteomes" id="UP001162992">
    <property type="component" value="Chromosome 7"/>
</dbReference>
<dbReference type="EMBL" id="CM055098">
    <property type="protein sequence ID" value="KAJ7549367.1"/>
    <property type="molecule type" value="Genomic_DNA"/>
</dbReference>
<comment type="caution">
    <text evidence="1">The sequence shown here is derived from an EMBL/GenBank/DDBJ whole genome shotgun (WGS) entry which is preliminary data.</text>
</comment>
<keyword evidence="2" id="KW-1185">Reference proteome</keyword>
<accession>A0ACC2D585</accession>